<evidence type="ECO:0000313" key="18">
    <source>
        <dbReference type="Proteomes" id="UP000432516"/>
    </source>
</evidence>
<evidence type="ECO:0000313" key="13">
    <source>
        <dbReference type="EMBL" id="RHD71844.1"/>
    </source>
</evidence>
<comment type="similarity">
    <text evidence="6">Belongs to the ABC-4 integral membrane protein family.</text>
</comment>
<dbReference type="RefSeq" id="WP_008779237.1">
    <property type="nucleotide sequence ID" value="NZ_CACRUW010000028.1"/>
</dbReference>
<evidence type="ECO:0000313" key="15">
    <source>
        <dbReference type="Proteomes" id="UP000095591"/>
    </source>
</evidence>
<evidence type="ECO:0000313" key="10">
    <source>
        <dbReference type="EMBL" id="CUM92984.1"/>
    </source>
</evidence>
<keyword evidence="3 7" id="KW-0812">Transmembrane</keyword>
<evidence type="ECO:0000313" key="11">
    <source>
        <dbReference type="EMBL" id="MRY94411.1"/>
    </source>
</evidence>
<dbReference type="Proteomes" id="UP000432516">
    <property type="component" value="Unassembled WGS sequence"/>
</dbReference>
<dbReference type="PANTHER" id="PTHR30572:SF4">
    <property type="entry name" value="ABC TRANSPORTER PERMEASE YTRF"/>
    <property type="match status" value="1"/>
</dbReference>
<keyword evidence="4 7" id="KW-1133">Transmembrane helix</keyword>
<keyword evidence="10" id="KW-0067">ATP-binding</keyword>
<dbReference type="InterPro" id="IPR050250">
    <property type="entry name" value="Macrolide_Exporter_MacB"/>
</dbReference>
<feature type="domain" description="MacB-like periplasmic core" evidence="9">
    <location>
        <begin position="21"/>
        <end position="248"/>
    </location>
</feature>
<reference evidence="14 17" key="4">
    <citation type="submission" date="2019-07" db="EMBL/GenBank/DDBJ databases">
        <title>Genome sequencing of Parabacteroides distasonis iSURF_7.</title>
        <authorList>
            <person name="Degefu H.N."/>
            <person name="Ruoff K.L."/>
            <person name="Price C.E."/>
            <person name="Valls R.A."/>
            <person name="O'Toole G.A."/>
        </authorList>
    </citation>
    <scope>NUCLEOTIDE SEQUENCE [LARGE SCALE GENOMIC DNA]</scope>
    <source>
        <strain evidence="14 17">CFPLTA003_1B</strain>
    </source>
</reference>
<dbReference type="GO" id="GO:0016787">
    <property type="term" value="F:hydrolase activity"/>
    <property type="evidence" value="ECO:0007669"/>
    <property type="project" value="UniProtKB-KW"/>
</dbReference>
<sequence length="418" mass="46408">MFDIDRWTEIWVTITRNKTRSLMTCFGVFWGILMLVLLLGTGSGFKNAMFKSVNGFATNSLFFYADRTSEPYQGFNKGRNWNMRNRDIDAIIRDVPSVQDISPILWGSRSEKNIVYGIMTGTFNVKGIYPAYFNIDTQDLYYGRLLNEIDMREKRKVCLIGTKINEVLFHNEDPCGKYIRVNGLYYQVVGVVNQRASGLNLGGRGEETVFIPFNTMQQTLNQGDILHFLALSVKPGYPIETTIEQVKNIMKTQNQIAPTDPQAIGVVNIAAQFKTFNLLFTGIDILVWLVGMGTLLSGIIGISNIMMVTVKERTREIGVRRALGAKPFDIISQVMSESLVLTALAGLLGLSAGVFLLDLLDKILSANPTNDPTLLNPGVNIQTAVAAAVVLLISGFMAGLIPAWRAMQIKAIDAIRDE</sequence>
<dbReference type="GO" id="GO:0005524">
    <property type="term" value="F:ATP binding"/>
    <property type="evidence" value="ECO:0007669"/>
    <property type="project" value="UniProtKB-KW"/>
</dbReference>
<dbReference type="EMBL" id="WKNE01000006">
    <property type="protein sequence ID" value="MRZ55038.1"/>
    <property type="molecule type" value="Genomic_DNA"/>
</dbReference>
<evidence type="ECO:0000313" key="17">
    <source>
        <dbReference type="Proteomes" id="UP000315827"/>
    </source>
</evidence>
<dbReference type="PANTHER" id="PTHR30572">
    <property type="entry name" value="MEMBRANE COMPONENT OF TRANSPORTER-RELATED"/>
    <property type="match status" value="1"/>
</dbReference>
<proteinExistence type="inferred from homology"/>
<organism evidence="10 15">
    <name type="scientific">Parabacteroides distasonis</name>
    <dbReference type="NCBI Taxonomy" id="823"/>
    <lineage>
        <taxon>Bacteria</taxon>
        <taxon>Pseudomonadati</taxon>
        <taxon>Bacteroidota</taxon>
        <taxon>Bacteroidia</taxon>
        <taxon>Bacteroidales</taxon>
        <taxon>Tannerellaceae</taxon>
        <taxon>Parabacteroides</taxon>
    </lineage>
</organism>
<dbReference type="Proteomes" id="UP000315827">
    <property type="component" value="Unassembled WGS sequence"/>
</dbReference>
<feature type="transmembrane region" description="Helical" evidence="7">
    <location>
        <begin position="285"/>
        <end position="310"/>
    </location>
</feature>
<reference evidence="18 19" key="3">
    <citation type="journal article" date="2019" name="Nat. Med.">
        <title>A library of human gut bacterial isolates paired with longitudinal multiomics data enables mechanistic microbiome research.</title>
        <authorList>
            <person name="Poyet M."/>
            <person name="Groussin M."/>
            <person name="Gibbons S.M."/>
            <person name="Avila-Pacheco J."/>
            <person name="Jiang X."/>
            <person name="Kearney S.M."/>
            <person name="Perrotta A.R."/>
            <person name="Berdy B."/>
            <person name="Zhao S."/>
            <person name="Lieberman T.D."/>
            <person name="Swanson P.K."/>
            <person name="Smith M."/>
            <person name="Roesemann S."/>
            <person name="Alexander J.E."/>
            <person name="Rich S.A."/>
            <person name="Livny J."/>
            <person name="Vlamakis H."/>
            <person name="Clish C."/>
            <person name="Bullock K."/>
            <person name="Deik A."/>
            <person name="Scott J."/>
            <person name="Pierce K.A."/>
            <person name="Xavier R.J."/>
            <person name="Alm E.J."/>
        </authorList>
    </citation>
    <scope>NUCLEOTIDE SEQUENCE [LARGE SCALE GENOMIC DNA]</scope>
    <source>
        <strain evidence="12 18">BIOML-A2</strain>
        <strain evidence="11 19">BIOML-A9</strain>
    </source>
</reference>
<evidence type="ECO:0000313" key="14">
    <source>
        <dbReference type="EMBL" id="TWV57306.1"/>
    </source>
</evidence>
<evidence type="ECO:0000313" key="16">
    <source>
        <dbReference type="Proteomes" id="UP000284660"/>
    </source>
</evidence>
<name>A0A173SQL0_PARDI</name>
<dbReference type="EMBL" id="WKMY01000010">
    <property type="protein sequence ID" value="MRY94411.1"/>
    <property type="molecule type" value="Genomic_DNA"/>
</dbReference>
<feature type="transmembrane region" description="Helical" evidence="7">
    <location>
        <begin position="339"/>
        <end position="360"/>
    </location>
</feature>
<dbReference type="AlphaFoldDB" id="A0A173SQL0"/>
<dbReference type="EMBL" id="VOHW01000030">
    <property type="protein sequence ID" value="TWV57306.1"/>
    <property type="molecule type" value="Genomic_DNA"/>
</dbReference>
<dbReference type="Proteomes" id="UP000461276">
    <property type="component" value="Unassembled WGS sequence"/>
</dbReference>
<evidence type="ECO:0000259" key="9">
    <source>
        <dbReference type="Pfam" id="PF12704"/>
    </source>
</evidence>
<gene>
    <name evidence="10" type="primary">macB_4</name>
    <name evidence="13" type="ORF">DW782_18080</name>
    <name evidence="10" type="ORF">ERS852429_01153</name>
    <name evidence="14" type="ORF">FSA05_23410</name>
    <name evidence="11" type="ORF">GKD67_14495</name>
    <name evidence="12" type="ORF">GKD68_09755</name>
</gene>
<dbReference type="InterPro" id="IPR025857">
    <property type="entry name" value="MacB_PCD"/>
</dbReference>
<keyword evidence="5 7" id="KW-0472">Membrane</keyword>
<evidence type="ECO:0000256" key="3">
    <source>
        <dbReference type="ARBA" id="ARBA00022692"/>
    </source>
</evidence>
<evidence type="ECO:0000256" key="4">
    <source>
        <dbReference type="ARBA" id="ARBA00022989"/>
    </source>
</evidence>
<keyword evidence="2" id="KW-1003">Cell membrane</keyword>
<evidence type="ECO:0000313" key="12">
    <source>
        <dbReference type="EMBL" id="MRZ55038.1"/>
    </source>
</evidence>
<dbReference type="GO" id="GO:0022857">
    <property type="term" value="F:transmembrane transporter activity"/>
    <property type="evidence" value="ECO:0007669"/>
    <property type="project" value="TreeGrafter"/>
</dbReference>
<dbReference type="EC" id="3.6.3.-" evidence="10"/>
<dbReference type="InterPro" id="IPR003838">
    <property type="entry name" value="ABC3_permease_C"/>
</dbReference>
<evidence type="ECO:0000259" key="8">
    <source>
        <dbReference type="Pfam" id="PF02687"/>
    </source>
</evidence>
<dbReference type="EMBL" id="CYXP01000002">
    <property type="protein sequence ID" value="CUM92984.1"/>
    <property type="molecule type" value="Genomic_DNA"/>
</dbReference>
<evidence type="ECO:0000256" key="2">
    <source>
        <dbReference type="ARBA" id="ARBA00022475"/>
    </source>
</evidence>
<keyword evidence="10" id="KW-0378">Hydrolase</keyword>
<reference evidence="13 16" key="2">
    <citation type="submission" date="2018-08" db="EMBL/GenBank/DDBJ databases">
        <title>A genome reference for cultivated species of the human gut microbiota.</title>
        <authorList>
            <person name="Zou Y."/>
            <person name="Xue W."/>
            <person name="Luo G."/>
        </authorList>
    </citation>
    <scope>NUCLEOTIDE SEQUENCE [LARGE SCALE GENOMIC DNA]</scope>
    <source>
        <strain evidence="13 16">AM30-4</strain>
    </source>
</reference>
<comment type="subcellular location">
    <subcellularLocation>
        <location evidence="1">Cell membrane</location>
        <topology evidence="1">Multi-pass membrane protein</topology>
    </subcellularLocation>
</comment>
<dbReference type="Pfam" id="PF12704">
    <property type="entry name" value="MacB_PCD"/>
    <property type="match status" value="1"/>
</dbReference>
<feature type="transmembrane region" description="Helical" evidence="7">
    <location>
        <begin position="21"/>
        <end position="40"/>
    </location>
</feature>
<feature type="domain" description="ABC3 transporter permease C-terminal" evidence="8">
    <location>
        <begin position="291"/>
        <end position="409"/>
    </location>
</feature>
<dbReference type="EMBL" id="QSJN01000014">
    <property type="protein sequence ID" value="RHD71844.1"/>
    <property type="molecule type" value="Genomic_DNA"/>
</dbReference>
<dbReference type="Pfam" id="PF02687">
    <property type="entry name" value="FtsX"/>
    <property type="match status" value="1"/>
</dbReference>
<keyword evidence="10" id="KW-0547">Nucleotide-binding</keyword>
<protein>
    <submittedName>
        <fullName evidence="13">ABC transporter permease</fullName>
    </submittedName>
    <submittedName>
        <fullName evidence="11">FtsX-like permease family protein</fullName>
    </submittedName>
    <submittedName>
        <fullName evidence="10">Macrolide export ATP-binding/permease protein MacB</fullName>
        <ecNumber evidence="10">3.6.3.-</ecNumber>
    </submittedName>
</protein>
<reference evidence="10 15" key="1">
    <citation type="submission" date="2015-09" db="EMBL/GenBank/DDBJ databases">
        <authorList>
            <consortium name="Pathogen Informatics"/>
        </authorList>
    </citation>
    <scope>NUCLEOTIDE SEQUENCE [LARGE SCALE GENOMIC DNA]</scope>
    <source>
        <strain evidence="10 15">2789STDY5608872</strain>
    </source>
</reference>
<evidence type="ECO:0000256" key="5">
    <source>
        <dbReference type="ARBA" id="ARBA00023136"/>
    </source>
</evidence>
<evidence type="ECO:0000256" key="1">
    <source>
        <dbReference type="ARBA" id="ARBA00004651"/>
    </source>
</evidence>
<dbReference type="GO" id="GO:0005886">
    <property type="term" value="C:plasma membrane"/>
    <property type="evidence" value="ECO:0007669"/>
    <property type="project" value="UniProtKB-SubCell"/>
</dbReference>
<evidence type="ECO:0000313" key="19">
    <source>
        <dbReference type="Proteomes" id="UP000461276"/>
    </source>
</evidence>
<dbReference type="Proteomes" id="UP000284660">
    <property type="component" value="Unassembled WGS sequence"/>
</dbReference>
<accession>A0A173SQL0</accession>
<evidence type="ECO:0000256" key="7">
    <source>
        <dbReference type="SAM" id="Phobius"/>
    </source>
</evidence>
<dbReference type="Proteomes" id="UP000095591">
    <property type="component" value="Unassembled WGS sequence"/>
</dbReference>
<feature type="transmembrane region" description="Helical" evidence="7">
    <location>
        <begin position="380"/>
        <end position="401"/>
    </location>
</feature>
<evidence type="ECO:0000256" key="6">
    <source>
        <dbReference type="ARBA" id="ARBA00038076"/>
    </source>
</evidence>